<dbReference type="STRING" id="112090.W4G058"/>
<protein>
    <recommendedName>
        <fullName evidence="6">CCHC-type domain-containing protein</fullName>
    </recommendedName>
</protein>
<keyword evidence="2" id="KW-0862">Zinc</keyword>
<gene>
    <name evidence="7" type="ORF">H257_12113</name>
</gene>
<keyword evidence="1 3" id="KW-0802">TPR repeat</keyword>
<dbReference type="PROSITE" id="PS50005">
    <property type="entry name" value="TPR"/>
    <property type="match status" value="1"/>
</dbReference>
<dbReference type="InterPro" id="IPR019734">
    <property type="entry name" value="TPR_rpt"/>
</dbReference>
<dbReference type="GO" id="GO:0006508">
    <property type="term" value="P:proteolysis"/>
    <property type="evidence" value="ECO:0007669"/>
    <property type="project" value="InterPro"/>
</dbReference>
<dbReference type="SUPFAM" id="SSF57756">
    <property type="entry name" value="Retrovirus zinc finger-like domains"/>
    <property type="match status" value="1"/>
</dbReference>
<evidence type="ECO:0000256" key="4">
    <source>
        <dbReference type="SAM" id="Coils"/>
    </source>
</evidence>
<dbReference type="PROSITE" id="PS00141">
    <property type="entry name" value="ASP_PROTEASE"/>
    <property type="match status" value="1"/>
</dbReference>
<dbReference type="Pfam" id="PF00098">
    <property type="entry name" value="zf-CCHC"/>
    <property type="match status" value="1"/>
</dbReference>
<dbReference type="RefSeq" id="XP_009837526.1">
    <property type="nucleotide sequence ID" value="XM_009839224.1"/>
</dbReference>
<dbReference type="GO" id="GO:0004190">
    <property type="term" value="F:aspartic-type endopeptidase activity"/>
    <property type="evidence" value="ECO:0007669"/>
    <property type="project" value="InterPro"/>
</dbReference>
<dbReference type="Pfam" id="PF13414">
    <property type="entry name" value="TPR_11"/>
    <property type="match status" value="1"/>
</dbReference>
<dbReference type="InterPro" id="IPR051966">
    <property type="entry name" value="RPAP3"/>
</dbReference>
<evidence type="ECO:0000313" key="7">
    <source>
        <dbReference type="EMBL" id="ETV73077.1"/>
    </source>
</evidence>
<dbReference type="AlphaFoldDB" id="W4G058"/>
<dbReference type="InterPro" id="IPR001969">
    <property type="entry name" value="Aspartic_peptidase_AS"/>
</dbReference>
<feature type="repeat" description="TPR" evidence="3">
    <location>
        <begin position="156"/>
        <end position="189"/>
    </location>
</feature>
<dbReference type="EMBL" id="KI913151">
    <property type="protein sequence ID" value="ETV73077.1"/>
    <property type="molecule type" value="Genomic_DNA"/>
</dbReference>
<dbReference type="InterPro" id="IPR036875">
    <property type="entry name" value="Znf_CCHC_sf"/>
</dbReference>
<dbReference type="CDD" id="cd00303">
    <property type="entry name" value="retropepsin_like"/>
    <property type="match status" value="1"/>
</dbReference>
<feature type="domain" description="CCHC-type" evidence="6">
    <location>
        <begin position="507"/>
        <end position="524"/>
    </location>
</feature>
<dbReference type="Gene3D" id="1.25.40.10">
    <property type="entry name" value="Tetratricopeptide repeat domain"/>
    <property type="match status" value="1"/>
</dbReference>
<feature type="region of interest" description="Disordered" evidence="5">
    <location>
        <begin position="53"/>
        <end position="84"/>
    </location>
</feature>
<evidence type="ECO:0000256" key="3">
    <source>
        <dbReference type="PROSITE-ProRule" id="PRU00339"/>
    </source>
</evidence>
<dbReference type="SMART" id="SM00343">
    <property type="entry name" value="ZnF_C2HC"/>
    <property type="match status" value="1"/>
</dbReference>
<feature type="coiled-coil region" evidence="4">
    <location>
        <begin position="313"/>
        <end position="340"/>
    </location>
</feature>
<keyword evidence="2" id="KW-0863">Zinc-finger</keyword>
<dbReference type="SMART" id="SM00028">
    <property type="entry name" value="TPR"/>
    <property type="match status" value="2"/>
</dbReference>
<dbReference type="OrthoDB" id="2423701at2759"/>
<dbReference type="GO" id="GO:0008270">
    <property type="term" value="F:zinc ion binding"/>
    <property type="evidence" value="ECO:0007669"/>
    <property type="project" value="UniProtKB-KW"/>
</dbReference>
<dbReference type="PANTHER" id="PTHR46423:SF1">
    <property type="entry name" value="RNA POLYMERASE II-ASSOCIATED PROTEIN 3"/>
    <property type="match status" value="1"/>
</dbReference>
<feature type="compositionally biased region" description="Polar residues" evidence="5">
    <location>
        <begin position="61"/>
        <end position="75"/>
    </location>
</feature>
<dbReference type="SUPFAM" id="SSF48452">
    <property type="entry name" value="TPR-like"/>
    <property type="match status" value="1"/>
</dbReference>
<evidence type="ECO:0000256" key="1">
    <source>
        <dbReference type="ARBA" id="ARBA00022803"/>
    </source>
</evidence>
<dbReference type="Gene3D" id="2.40.70.10">
    <property type="entry name" value="Acid Proteases"/>
    <property type="match status" value="1"/>
</dbReference>
<reference evidence="7" key="1">
    <citation type="submission" date="2013-12" db="EMBL/GenBank/DDBJ databases">
        <title>The Genome Sequence of Aphanomyces astaci APO3.</title>
        <authorList>
            <consortium name="The Broad Institute Genomics Platform"/>
            <person name="Russ C."/>
            <person name="Tyler B."/>
            <person name="van West P."/>
            <person name="Dieguez-Uribeondo J."/>
            <person name="Young S.K."/>
            <person name="Zeng Q."/>
            <person name="Gargeya S."/>
            <person name="Fitzgerald M."/>
            <person name="Abouelleil A."/>
            <person name="Alvarado L."/>
            <person name="Chapman S.B."/>
            <person name="Gainer-Dewar J."/>
            <person name="Goldberg J."/>
            <person name="Griggs A."/>
            <person name="Gujja S."/>
            <person name="Hansen M."/>
            <person name="Howarth C."/>
            <person name="Imamovic A."/>
            <person name="Ireland A."/>
            <person name="Larimer J."/>
            <person name="McCowan C."/>
            <person name="Murphy C."/>
            <person name="Pearson M."/>
            <person name="Poon T.W."/>
            <person name="Priest M."/>
            <person name="Roberts A."/>
            <person name="Saif S."/>
            <person name="Shea T."/>
            <person name="Sykes S."/>
            <person name="Wortman J."/>
            <person name="Nusbaum C."/>
            <person name="Birren B."/>
        </authorList>
    </citation>
    <scope>NUCLEOTIDE SEQUENCE [LARGE SCALE GENOMIC DNA]</scope>
    <source>
        <strain evidence="7">APO3</strain>
    </source>
</reference>
<dbReference type="InterPro" id="IPR001878">
    <property type="entry name" value="Znf_CCHC"/>
</dbReference>
<dbReference type="GeneID" id="20814109"/>
<feature type="region of interest" description="Disordered" evidence="5">
    <location>
        <begin position="106"/>
        <end position="157"/>
    </location>
</feature>
<dbReference type="GO" id="GO:0101031">
    <property type="term" value="C:protein folding chaperone complex"/>
    <property type="evidence" value="ECO:0007669"/>
    <property type="project" value="TreeGrafter"/>
</dbReference>
<evidence type="ECO:0000259" key="6">
    <source>
        <dbReference type="PROSITE" id="PS50158"/>
    </source>
</evidence>
<evidence type="ECO:0000256" key="2">
    <source>
        <dbReference type="PROSITE-ProRule" id="PRU00047"/>
    </source>
</evidence>
<dbReference type="InterPro" id="IPR021109">
    <property type="entry name" value="Peptidase_aspartic_dom_sf"/>
</dbReference>
<dbReference type="Gene3D" id="4.10.60.10">
    <property type="entry name" value="Zinc finger, CCHC-type"/>
    <property type="match status" value="1"/>
</dbReference>
<name>W4G058_APHAT</name>
<keyword evidence="2" id="KW-0479">Metal-binding</keyword>
<accession>W4G058</accession>
<dbReference type="InterPro" id="IPR011990">
    <property type="entry name" value="TPR-like_helical_dom_sf"/>
</dbReference>
<dbReference type="GO" id="GO:0003676">
    <property type="term" value="F:nucleic acid binding"/>
    <property type="evidence" value="ECO:0007669"/>
    <property type="project" value="InterPro"/>
</dbReference>
<proteinExistence type="predicted"/>
<keyword evidence="4" id="KW-0175">Coiled coil</keyword>
<dbReference type="VEuPathDB" id="FungiDB:H257_12113"/>
<organism evidence="7">
    <name type="scientific">Aphanomyces astaci</name>
    <name type="common">Crayfish plague agent</name>
    <dbReference type="NCBI Taxonomy" id="112090"/>
    <lineage>
        <taxon>Eukaryota</taxon>
        <taxon>Sar</taxon>
        <taxon>Stramenopiles</taxon>
        <taxon>Oomycota</taxon>
        <taxon>Saprolegniomycetes</taxon>
        <taxon>Saprolegniales</taxon>
        <taxon>Verrucalvaceae</taxon>
        <taxon>Aphanomyces</taxon>
    </lineage>
</organism>
<dbReference type="PANTHER" id="PTHR46423">
    <property type="entry name" value="RNA POLYMERASE II-ASSOCIATED PROTEIN 3"/>
    <property type="match status" value="1"/>
</dbReference>
<evidence type="ECO:0000256" key="5">
    <source>
        <dbReference type="SAM" id="MobiDB-lite"/>
    </source>
</evidence>
<dbReference type="PROSITE" id="PS50158">
    <property type="entry name" value="ZF_CCHC"/>
    <property type="match status" value="1"/>
</dbReference>
<sequence>MESLAVQRQIRENASYLQDYFSDMSAWEKSMAKKEQQLQGSKRSAAPVRRAVAMSVRGSDGSVSIQHPLNATIDTPTKPMKAPSQHVYDKGYKKWDSFDVVRCCSEGSGHTERHSQQGEEDPEEAPPARPTSTRPKKAVTATPKKPSPSPVNAPRDLLEKEDGNMHFKQGEFAAAVNCYSRSLSYNPRNPIVLSNRAMAHLKLQQFGKAEADCTAALAVDGGHVKSLVRRASARNALGKHHAAFADLEIRPSTFPSAQFSETHLVTIRHMCSALEEQEAWSLIHALVPPAQPHLVESFARHGENPGQDIAVQAQSLASERDAALQEVADLNARGRALEDTLHYTTARMSAQTASKPKQRAVKLEFPKYGGLASHQLLRCIKQVSRAADAMNIDDDEICVSSPCRTLLVAAFLLANSDFRYRAEYLSARQGKRSIREYVHDLRFLASYVTQKSSLSERLSFFGHILRQSKMPSALAEEFSVLQSRTTTKTRDRHDMEVYVMTSPTTDRRCFNCNRPGHFSHECRQPRRGRHLLVVLLHPLHPALRIPLSLAHAAVASFLADGETGLLTRTAGPASDTVIRCQIGRQPSRMLSCPSRISGYDRLFRVLIDSGASENYARRASIQLYRSIYHGATRLASPHSVVRVKMADGKVVASPKVLVDLPTSVGDFVSTEQFYVIDLDDRWDLFLDMRWLEKHQPWIDWRSKTMRKIASVHPSTDLGVMSNDLTPFHASHRIGYEAGRTSATFGDDSRTTMNGDAATFGDDSRTAMNGDAATFGDDSRTTMNGDAATFGDDSRTTMNGDACDLSELPLTAADITQLPEMSYLSFSRALRGNDNISNAFITGSQEVDLLISSTTDDPVEEDVSRPSSSVWKDLESNPYYDLVHEFQDIFPDSVPECLPKDKGVRHDIDLVPGGASLDSGHFRATKSRTLTSSLLHASEPVVCGRASLRTPVPLSV</sequence>